<dbReference type="Proteomes" id="UP000478052">
    <property type="component" value="Unassembled WGS sequence"/>
</dbReference>
<comment type="caution">
    <text evidence="1">The sequence shown here is derived from an EMBL/GenBank/DDBJ whole genome shotgun (WGS) entry which is preliminary data.</text>
</comment>
<dbReference type="AlphaFoldDB" id="A0A6G0Y1Q0"/>
<accession>A0A6G0Y1Q0</accession>
<keyword evidence="2" id="KW-1185">Reference proteome</keyword>
<sequence>MKINNSDFTAIIVDETTDVANTFQLALIFRYGINGKFIPINCIIHLGKERRVSVSWRNSVTPVTVEVD</sequence>
<name>A0A6G0Y1Q0_APHCR</name>
<evidence type="ECO:0000313" key="2">
    <source>
        <dbReference type="Proteomes" id="UP000478052"/>
    </source>
</evidence>
<dbReference type="EMBL" id="VUJU01006807">
    <property type="protein sequence ID" value="KAF0747541.1"/>
    <property type="molecule type" value="Genomic_DNA"/>
</dbReference>
<gene>
    <name evidence="1" type="ORF">FWK35_00020084</name>
</gene>
<protein>
    <submittedName>
        <fullName evidence="1">Zinc finger MYM-type protein 1-like</fullName>
    </submittedName>
</protein>
<evidence type="ECO:0000313" key="1">
    <source>
        <dbReference type="EMBL" id="KAF0747541.1"/>
    </source>
</evidence>
<organism evidence="1 2">
    <name type="scientific">Aphis craccivora</name>
    <name type="common">Cowpea aphid</name>
    <dbReference type="NCBI Taxonomy" id="307492"/>
    <lineage>
        <taxon>Eukaryota</taxon>
        <taxon>Metazoa</taxon>
        <taxon>Ecdysozoa</taxon>
        <taxon>Arthropoda</taxon>
        <taxon>Hexapoda</taxon>
        <taxon>Insecta</taxon>
        <taxon>Pterygota</taxon>
        <taxon>Neoptera</taxon>
        <taxon>Paraneoptera</taxon>
        <taxon>Hemiptera</taxon>
        <taxon>Sternorrhyncha</taxon>
        <taxon>Aphidomorpha</taxon>
        <taxon>Aphidoidea</taxon>
        <taxon>Aphididae</taxon>
        <taxon>Aphidini</taxon>
        <taxon>Aphis</taxon>
        <taxon>Aphis</taxon>
    </lineage>
</organism>
<proteinExistence type="predicted"/>
<reference evidence="1 2" key="1">
    <citation type="submission" date="2019-08" db="EMBL/GenBank/DDBJ databases">
        <title>Whole genome of Aphis craccivora.</title>
        <authorList>
            <person name="Voronova N.V."/>
            <person name="Shulinski R.S."/>
            <person name="Bandarenka Y.V."/>
            <person name="Zhorov D.G."/>
            <person name="Warner D."/>
        </authorList>
    </citation>
    <scope>NUCLEOTIDE SEQUENCE [LARGE SCALE GENOMIC DNA]</scope>
    <source>
        <strain evidence="1">180601</strain>
        <tissue evidence="1">Whole Body</tissue>
    </source>
</reference>